<reference evidence="2 3" key="1">
    <citation type="journal article" date="2022" name="Nat. Plants">
        <title>Genomes of leafy and leafless Platanthera orchids illuminate the evolution of mycoheterotrophy.</title>
        <authorList>
            <person name="Li M.H."/>
            <person name="Liu K.W."/>
            <person name="Li Z."/>
            <person name="Lu H.C."/>
            <person name="Ye Q.L."/>
            <person name="Zhang D."/>
            <person name="Wang J.Y."/>
            <person name="Li Y.F."/>
            <person name="Zhong Z.M."/>
            <person name="Liu X."/>
            <person name="Yu X."/>
            <person name="Liu D.K."/>
            <person name="Tu X.D."/>
            <person name="Liu B."/>
            <person name="Hao Y."/>
            <person name="Liao X.Y."/>
            <person name="Jiang Y.T."/>
            <person name="Sun W.H."/>
            <person name="Chen J."/>
            <person name="Chen Y.Q."/>
            <person name="Ai Y."/>
            <person name="Zhai J.W."/>
            <person name="Wu S.S."/>
            <person name="Zhou Z."/>
            <person name="Hsiao Y.Y."/>
            <person name="Wu W.L."/>
            <person name="Chen Y.Y."/>
            <person name="Lin Y.F."/>
            <person name="Hsu J.L."/>
            <person name="Li C.Y."/>
            <person name="Wang Z.W."/>
            <person name="Zhao X."/>
            <person name="Zhong W.Y."/>
            <person name="Ma X.K."/>
            <person name="Ma L."/>
            <person name="Huang J."/>
            <person name="Chen G.Z."/>
            <person name="Huang M.Z."/>
            <person name="Huang L."/>
            <person name="Peng D.H."/>
            <person name="Luo Y.B."/>
            <person name="Zou S.Q."/>
            <person name="Chen S.P."/>
            <person name="Lan S."/>
            <person name="Tsai W.C."/>
            <person name="Van de Peer Y."/>
            <person name="Liu Z.J."/>
        </authorList>
    </citation>
    <scope>NUCLEOTIDE SEQUENCE [LARGE SCALE GENOMIC DNA]</scope>
    <source>
        <strain evidence="2">Lor288</strain>
    </source>
</reference>
<accession>A0ABR2LVG1</accession>
<protein>
    <submittedName>
        <fullName evidence="2">Uncharacterized protein</fullName>
    </submittedName>
</protein>
<name>A0ABR2LVG1_9ASPA</name>
<proteinExistence type="predicted"/>
<dbReference type="Proteomes" id="UP001412067">
    <property type="component" value="Unassembled WGS sequence"/>
</dbReference>
<gene>
    <name evidence="2" type="ORF">KSP40_PGU020364</name>
</gene>
<organism evidence="2 3">
    <name type="scientific">Platanthera guangdongensis</name>
    <dbReference type="NCBI Taxonomy" id="2320717"/>
    <lineage>
        <taxon>Eukaryota</taxon>
        <taxon>Viridiplantae</taxon>
        <taxon>Streptophyta</taxon>
        <taxon>Embryophyta</taxon>
        <taxon>Tracheophyta</taxon>
        <taxon>Spermatophyta</taxon>
        <taxon>Magnoliopsida</taxon>
        <taxon>Liliopsida</taxon>
        <taxon>Asparagales</taxon>
        <taxon>Orchidaceae</taxon>
        <taxon>Orchidoideae</taxon>
        <taxon>Orchideae</taxon>
        <taxon>Orchidinae</taxon>
        <taxon>Platanthera</taxon>
    </lineage>
</organism>
<keyword evidence="3" id="KW-1185">Reference proteome</keyword>
<comment type="caution">
    <text evidence="2">The sequence shown here is derived from an EMBL/GenBank/DDBJ whole genome shotgun (WGS) entry which is preliminary data.</text>
</comment>
<evidence type="ECO:0000313" key="3">
    <source>
        <dbReference type="Proteomes" id="UP001412067"/>
    </source>
</evidence>
<evidence type="ECO:0000313" key="2">
    <source>
        <dbReference type="EMBL" id="KAK8952745.1"/>
    </source>
</evidence>
<dbReference type="EMBL" id="JBBWWR010000014">
    <property type="protein sequence ID" value="KAK8952745.1"/>
    <property type="molecule type" value="Genomic_DNA"/>
</dbReference>
<feature type="compositionally biased region" description="Pro residues" evidence="1">
    <location>
        <begin position="295"/>
        <end position="315"/>
    </location>
</feature>
<sequence>MVSLARAPYPCFRVYESLSSCSHEIPSYFSFMAVASPPVIYPVTVNRLSSLFSRRRCCFGIASFRWNLSRLNRKRFSSFVCFGGGGSIRRVETECSKRRGEVAAPNGAFVGVSQGGRVETEQTPPEDLNVTILDECLYLLQRIICFTPCLSLPPPSPCSSMPCASSPVHRIQCSCFFLLFGSTSSHLPCHQDPPCCNHPPSILTHRQTFSLQALQPPAALPLHFNGFTHFPSLLPPPPTHSTSLLHSLAAFPHPNIPLSTHFPHGFPAPTTSTCPPCNFHSSILHSPSPTEIHPQTPPTSPGQPLSPPYTPFPPL</sequence>
<feature type="region of interest" description="Disordered" evidence="1">
    <location>
        <begin position="285"/>
        <end position="315"/>
    </location>
</feature>
<evidence type="ECO:0000256" key="1">
    <source>
        <dbReference type="SAM" id="MobiDB-lite"/>
    </source>
</evidence>